<dbReference type="AlphaFoldDB" id="A0AAN7VR12"/>
<protein>
    <recommendedName>
        <fullName evidence="3">Gag-like protein</fullName>
    </recommendedName>
</protein>
<accession>A0AAN7VR12</accession>
<comment type="caution">
    <text evidence="1">The sequence shown here is derived from an EMBL/GenBank/DDBJ whole genome shotgun (WGS) entry which is preliminary data.</text>
</comment>
<reference evidence="1 2" key="1">
    <citation type="journal article" date="2024" name="Insects">
        <title>An Improved Chromosome-Level Genome Assembly of the Firefly Pyrocoelia pectoralis.</title>
        <authorList>
            <person name="Fu X."/>
            <person name="Meyer-Rochow V.B."/>
            <person name="Ballantyne L."/>
            <person name="Zhu X."/>
        </authorList>
    </citation>
    <scope>NUCLEOTIDE SEQUENCE [LARGE SCALE GENOMIC DNA]</scope>
    <source>
        <strain evidence="1">XCY_ONT2</strain>
    </source>
</reference>
<sequence>MGAVVEMEADIGIQSMECPPPGTDIVVNAITNKMEEMRAHSTPSTLDIANAVSNAIADKMEVLQAHQCPSSAEIAQAVTNAIGDKVATDGVAQPTSHGVSYASMVKVPTAMQVTPTIPPRQHSIVVFPDLPPGRDPPTSTETRKRIMEVLKPAETGLQIAAVRNMGRSGAILIATTSEAAKDELMRHPALTSEGLRTEAARTDRPRIKIYDVPKEMDAVTIAQAIRRQNTEDITPTEFTKQFKIVHIFPSKVRNNVAIAECAPDIRQRLLQQGRVYIDFESCRVLDHIQVTRCFKCQAYGHPAKYCTAAADTCSVCAGQHFHTACTHKDSPQEHKCANCLRAKMGDTAHPAISVKCPAYIRALETSIRKTDYGTR</sequence>
<gene>
    <name evidence="1" type="ORF">RI129_003280</name>
</gene>
<dbReference type="Proteomes" id="UP001329430">
    <property type="component" value="Chromosome 2"/>
</dbReference>
<evidence type="ECO:0000313" key="2">
    <source>
        <dbReference type="Proteomes" id="UP001329430"/>
    </source>
</evidence>
<keyword evidence="2" id="KW-1185">Reference proteome</keyword>
<name>A0AAN7VR12_9COLE</name>
<organism evidence="1 2">
    <name type="scientific">Pyrocoelia pectoralis</name>
    <dbReference type="NCBI Taxonomy" id="417401"/>
    <lineage>
        <taxon>Eukaryota</taxon>
        <taxon>Metazoa</taxon>
        <taxon>Ecdysozoa</taxon>
        <taxon>Arthropoda</taxon>
        <taxon>Hexapoda</taxon>
        <taxon>Insecta</taxon>
        <taxon>Pterygota</taxon>
        <taxon>Neoptera</taxon>
        <taxon>Endopterygota</taxon>
        <taxon>Coleoptera</taxon>
        <taxon>Polyphaga</taxon>
        <taxon>Elateriformia</taxon>
        <taxon>Elateroidea</taxon>
        <taxon>Lampyridae</taxon>
        <taxon>Lampyrinae</taxon>
        <taxon>Pyrocoelia</taxon>
    </lineage>
</organism>
<dbReference type="EMBL" id="JAVRBK010000002">
    <property type="protein sequence ID" value="KAK5648388.1"/>
    <property type="molecule type" value="Genomic_DNA"/>
</dbReference>
<evidence type="ECO:0008006" key="3">
    <source>
        <dbReference type="Google" id="ProtNLM"/>
    </source>
</evidence>
<evidence type="ECO:0000313" key="1">
    <source>
        <dbReference type="EMBL" id="KAK5648388.1"/>
    </source>
</evidence>
<proteinExistence type="predicted"/>